<name>A0ACD3A9S5_9AGAR</name>
<evidence type="ECO:0000313" key="1">
    <source>
        <dbReference type="EMBL" id="TFK62443.1"/>
    </source>
</evidence>
<proteinExistence type="predicted"/>
<dbReference type="EMBL" id="ML208581">
    <property type="protein sequence ID" value="TFK62443.1"/>
    <property type="molecule type" value="Genomic_DNA"/>
</dbReference>
<feature type="non-terminal residue" evidence="1">
    <location>
        <position position="127"/>
    </location>
</feature>
<evidence type="ECO:0000313" key="2">
    <source>
        <dbReference type="Proteomes" id="UP000308600"/>
    </source>
</evidence>
<dbReference type="Proteomes" id="UP000308600">
    <property type="component" value="Unassembled WGS sequence"/>
</dbReference>
<gene>
    <name evidence="1" type="ORF">BDN72DRAFT_739219</name>
</gene>
<reference evidence="1 2" key="1">
    <citation type="journal article" date="2019" name="Nat. Ecol. Evol.">
        <title>Megaphylogeny resolves global patterns of mushroom evolution.</title>
        <authorList>
            <person name="Varga T."/>
            <person name="Krizsan K."/>
            <person name="Foldi C."/>
            <person name="Dima B."/>
            <person name="Sanchez-Garcia M."/>
            <person name="Sanchez-Ramirez S."/>
            <person name="Szollosi G.J."/>
            <person name="Szarkandi J.G."/>
            <person name="Papp V."/>
            <person name="Albert L."/>
            <person name="Andreopoulos W."/>
            <person name="Angelini C."/>
            <person name="Antonin V."/>
            <person name="Barry K.W."/>
            <person name="Bougher N.L."/>
            <person name="Buchanan P."/>
            <person name="Buyck B."/>
            <person name="Bense V."/>
            <person name="Catcheside P."/>
            <person name="Chovatia M."/>
            <person name="Cooper J."/>
            <person name="Damon W."/>
            <person name="Desjardin D."/>
            <person name="Finy P."/>
            <person name="Geml J."/>
            <person name="Haridas S."/>
            <person name="Hughes K."/>
            <person name="Justo A."/>
            <person name="Karasinski D."/>
            <person name="Kautmanova I."/>
            <person name="Kiss B."/>
            <person name="Kocsube S."/>
            <person name="Kotiranta H."/>
            <person name="LaButti K.M."/>
            <person name="Lechner B.E."/>
            <person name="Liimatainen K."/>
            <person name="Lipzen A."/>
            <person name="Lukacs Z."/>
            <person name="Mihaltcheva S."/>
            <person name="Morgado L.N."/>
            <person name="Niskanen T."/>
            <person name="Noordeloos M.E."/>
            <person name="Ohm R.A."/>
            <person name="Ortiz-Santana B."/>
            <person name="Ovrebo C."/>
            <person name="Racz N."/>
            <person name="Riley R."/>
            <person name="Savchenko A."/>
            <person name="Shiryaev A."/>
            <person name="Soop K."/>
            <person name="Spirin V."/>
            <person name="Szebenyi C."/>
            <person name="Tomsovsky M."/>
            <person name="Tulloss R.E."/>
            <person name="Uehling J."/>
            <person name="Grigoriev I.V."/>
            <person name="Vagvolgyi C."/>
            <person name="Papp T."/>
            <person name="Martin F.M."/>
            <person name="Miettinen O."/>
            <person name="Hibbett D.S."/>
            <person name="Nagy L.G."/>
        </authorList>
    </citation>
    <scope>NUCLEOTIDE SEQUENCE [LARGE SCALE GENOMIC DNA]</scope>
    <source>
        <strain evidence="1 2">NL-1719</strain>
    </source>
</reference>
<protein>
    <submittedName>
        <fullName evidence="1">Uncharacterized protein</fullName>
    </submittedName>
</protein>
<keyword evidence="2" id="KW-1185">Reference proteome</keyword>
<organism evidence="1 2">
    <name type="scientific">Pluteus cervinus</name>
    <dbReference type="NCBI Taxonomy" id="181527"/>
    <lineage>
        <taxon>Eukaryota</taxon>
        <taxon>Fungi</taxon>
        <taxon>Dikarya</taxon>
        <taxon>Basidiomycota</taxon>
        <taxon>Agaricomycotina</taxon>
        <taxon>Agaricomycetes</taxon>
        <taxon>Agaricomycetidae</taxon>
        <taxon>Agaricales</taxon>
        <taxon>Pluteineae</taxon>
        <taxon>Pluteaceae</taxon>
        <taxon>Pluteus</taxon>
    </lineage>
</organism>
<sequence length="127" mass="14857">PMFIVIDGLDEYHNPDEQIKLLRDILNSAHRLCPSFRILICCRPERYLEKVFNEFDLGHIRLGQSSADNDDIRTFLRVSFNSIRHDHHTDNAMSNIDRQWPSDYEVEHLVVRASGQFIFAVAVVEFV</sequence>
<feature type="non-terminal residue" evidence="1">
    <location>
        <position position="1"/>
    </location>
</feature>
<accession>A0ACD3A9S5</accession>